<geneLocation type="plasmid" evidence="2 3">
    <name>pMCCL6</name>
</geneLocation>
<evidence type="ECO:0000259" key="1">
    <source>
        <dbReference type="Pfam" id="PF03432"/>
    </source>
</evidence>
<protein>
    <recommendedName>
        <fullName evidence="1">MobA/VirD2-like nuclease domain-containing protein</fullName>
    </recommendedName>
</protein>
<sequence length="249" mass="28551">MAYTKVAPSKSSGASIVYARDGKDNDKDKCVAMSGLNCDPSNAEYEFAVVRRAHNKALKEGEDIQARLIIQSFEGEELSPEEVNEMGYELAENINEKLGGGFQAVVYTHGNTKNLHNHIVFNSVNADTGKKYTMHYEKFEIEKMSDEIVSQRGLNVIEKQKKDITTNGERKLRENGQYVWKDDLKDRFNRAFDKTLLNVSKNRTENLEEFKKNLSELGVNVKERYVKKRDTTYFTYVFTDENGKKTDCK</sequence>
<dbReference type="RefSeq" id="WP_012657563.1">
    <property type="nucleotide sequence ID" value="NC_012001.1"/>
</dbReference>
<proteinExistence type="predicted"/>
<evidence type="ECO:0000313" key="3">
    <source>
        <dbReference type="Proteomes" id="UP000001383"/>
    </source>
</evidence>
<name>B9ECF0_MACCJ</name>
<dbReference type="Proteomes" id="UP000001383">
    <property type="component" value="Plasmid pMCCL6"/>
</dbReference>
<dbReference type="AlphaFoldDB" id="B9ECF0"/>
<reference evidence="2 3" key="1">
    <citation type="journal article" date="2009" name="J. Bacteriol.">
        <title>Complete genome sequence of Macrococcus caseolyticus strain JCSCS5402, reflecting the ancestral genome of the human-pathogenic staphylococci.</title>
        <authorList>
            <person name="Baba T."/>
            <person name="Kuwahara-Arai K."/>
            <person name="Uchiyama I."/>
            <person name="Takeuchi F."/>
            <person name="Ito T."/>
            <person name="Hiramatsu K."/>
        </authorList>
    </citation>
    <scope>NUCLEOTIDE SEQUENCE [LARGE SCALE GENOMIC DNA]</scope>
    <source>
        <strain evidence="2 3">JCSC5402</strain>
        <plasmid evidence="2 3">pMCCL6</plasmid>
    </source>
</reference>
<gene>
    <name evidence="2" type="ordered locus">MCCL_plsF0004</name>
</gene>
<dbReference type="EMBL" id="AP009490">
    <property type="protein sequence ID" value="BAH18758.1"/>
    <property type="molecule type" value="Genomic_DNA"/>
</dbReference>
<evidence type="ECO:0000313" key="2">
    <source>
        <dbReference type="EMBL" id="BAH18758.1"/>
    </source>
</evidence>
<accession>B9ECF0</accession>
<dbReference type="HOGENOM" id="CLU_031118_2_1_9"/>
<keyword evidence="2" id="KW-0614">Plasmid</keyword>
<feature type="domain" description="MobA/VirD2-like nuclease" evidence="1">
    <location>
        <begin position="24"/>
        <end position="154"/>
    </location>
</feature>
<organism evidence="2 3">
    <name type="scientific">Macrococcus caseolyticus (strain JCSC5402)</name>
    <name type="common">Macrococcoides caseolyticum</name>
    <dbReference type="NCBI Taxonomy" id="458233"/>
    <lineage>
        <taxon>Bacteria</taxon>
        <taxon>Bacillati</taxon>
        <taxon>Bacillota</taxon>
        <taxon>Bacilli</taxon>
        <taxon>Bacillales</taxon>
        <taxon>Staphylococcaceae</taxon>
        <taxon>Macrococcoides</taxon>
    </lineage>
</organism>
<dbReference type="InterPro" id="IPR005094">
    <property type="entry name" value="Endonuclease_MobA/VirD2"/>
</dbReference>
<dbReference type="Pfam" id="PF03432">
    <property type="entry name" value="Relaxase"/>
    <property type="match status" value="1"/>
</dbReference>
<dbReference type="KEGG" id="mcl:MCCL_plsF0004"/>
<dbReference type="OrthoDB" id="2417111at2"/>